<dbReference type="PANTHER" id="PTHR42973:SF39">
    <property type="entry name" value="FAD-BINDING PCMH-TYPE DOMAIN-CONTAINING PROTEIN"/>
    <property type="match status" value="1"/>
</dbReference>
<keyword evidence="4" id="KW-0274">FAD</keyword>
<feature type="signal peptide" evidence="6">
    <location>
        <begin position="1"/>
        <end position="21"/>
    </location>
</feature>
<dbReference type="SUPFAM" id="SSF56176">
    <property type="entry name" value="FAD-binding/transporter-associated domain-like"/>
    <property type="match status" value="1"/>
</dbReference>
<organism evidence="8 9">
    <name type="scientific">Hebeloma cylindrosporum</name>
    <dbReference type="NCBI Taxonomy" id="76867"/>
    <lineage>
        <taxon>Eukaryota</taxon>
        <taxon>Fungi</taxon>
        <taxon>Dikarya</taxon>
        <taxon>Basidiomycota</taxon>
        <taxon>Agaricomycotina</taxon>
        <taxon>Agaricomycetes</taxon>
        <taxon>Agaricomycetidae</taxon>
        <taxon>Agaricales</taxon>
        <taxon>Agaricineae</taxon>
        <taxon>Hymenogastraceae</taxon>
        <taxon>Hebeloma</taxon>
    </lineage>
</organism>
<dbReference type="EMBL" id="KN831772">
    <property type="protein sequence ID" value="KIM45670.1"/>
    <property type="molecule type" value="Genomic_DNA"/>
</dbReference>
<dbReference type="Pfam" id="PF08031">
    <property type="entry name" value="BBE"/>
    <property type="match status" value="1"/>
</dbReference>
<dbReference type="GO" id="GO:0071949">
    <property type="term" value="F:FAD binding"/>
    <property type="evidence" value="ECO:0007669"/>
    <property type="project" value="InterPro"/>
</dbReference>
<keyword evidence="6" id="KW-0732">Signal</keyword>
<evidence type="ECO:0000256" key="4">
    <source>
        <dbReference type="ARBA" id="ARBA00022827"/>
    </source>
</evidence>
<dbReference type="PROSITE" id="PS00862">
    <property type="entry name" value="OX2_COVAL_FAD"/>
    <property type="match status" value="1"/>
</dbReference>
<accession>A0A0C3CA46</accession>
<feature type="chain" id="PRO_5002175980" evidence="6">
    <location>
        <begin position="22"/>
        <end position="496"/>
    </location>
</feature>
<dbReference type="STRING" id="686832.A0A0C3CA46"/>
<dbReference type="Gene3D" id="3.40.462.20">
    <property type="match status" value="1"/>
</dbReference>
<name>A0A0C3CA46_HEBCY</name>
<reference evidence="8 9" key="1">
    <citation type="submission" date="2014-04" db="EMBL/GenBank/DDBJ databases">
        <authorList>
            <consortium name="DOE Joint Genome Institute"/>
            <person name="Kuo A."/>
            <person name="Gay G."/>
            <person name="Dore J."/>
            <person name="Kohler A."/>
            <person name="Nagy L.G."/>
            <person name="Floudas D."/>
            <person name="Copeland A."/>
            <person name="Barry K.W."/>
            <person name="Cichocki N."/>
            <person name="Veneault-Fourrey C."/>
            <person name="LaButti K."/>
            <person name="Lindquist E.A."/>
            <person name="Lipzen A."/>
            <person name="Lundell T."/>
            <person name="Morin E."/>
            <person name="Murat C."/>
            <person name="Sun H."/>
            <person name="Tunlid A."/>
            <person name="Henrissat B."/>
            <person name="Grigoriev I.V."/>
            <person name="Hibbett D.S."/>
            <person name="Martin F."/>
            <person name="Nordberg H.P."/>
            <person name="Cantor M.N."/>
            <person name="Hua S.X."/>
        </authorList>
    </citation>
    <scope>NUCLEOTIDE SEQUENCE [LARGE SCALE GENOMIC DNA]</scope>
    <source>
        <strain evidence="9">h7</strain>
    </source>
</reference>
<dbReference type="InterPro" id="IPR016166">
    <property type="entry name" value="FAD-bd_PCMH"/>
</dbReference>
<dbReference type="Proteomes" id="UP000053424">
    <property type="component" value="Unassembled WGS sequence"/>
</dbReference>
<dbReference type="InterPro" id="IPR006094">
    <property type="entry name" value="Oxid_FAD_bind_N"/>
</dbReference>
<evidence type="ECO:0000256" key="2">
    <source>
        <dbReference type="ARBA" id="ARBA00005466"/>
    </source>
</evidence>
<protein>
    <submittedName>
        <fullName evidence="8">Glucooligosaccharide oxidase</fullName>
    </submittedName>
</protein>
<keyword evidence="5" id="KW-0560">Oxidoreductase</keyword>
<dbReference type="PANTHER" id="PTHR42973">
    <property type="entry name" value="BINDING OXIDOREDUCTASE, PUTATIVE (AFU_ORTHOLOGUE AFUA_1G17690)-RELATED"/>
    <property type="match status" value="1"/>
</dbReference>
<dbReference type="PROSITE" id="PS51387">
    <property type="entry name" value="FAD_PCMH"/>
    <property type="match status" value="1"/>
</dbReference>
<dbReference type="Gene3D" id="3.30.465.10">
    <property type="match status" value="1"/>
</dbReference>
<keyword evidence="9" id="KW-1185">Reference proteome</keyword>
<keyword evidence="3" id="KW-0285">Flavoprotein</keyword>
<evidence type="ECO:0000256" key="1">
    <source>
        <dbReference type="ARBA" id="ARBA00001974"/>
    </source>
</evidence>
<comment type="similarity">
    <text evidence="2">Belongs to the oxygen-dependent FAD-linked oxidoreductase family.</text>
</comment>
<dbReference type="InterPro" id="IPR006093">
    <property type="entry name" value="Oxy_OxRdtase_FAD_BS"/>
</dbReference>
<dbReference type="HOGENOM" id="CLU_018354_10_1_1"/>
<gene>
    <name evidence="8" type="ORF">M413DRAFT_442323</name>
</gene>
<dbReference type="AlphaFoldDB" id="A0A0C3CA46"/>
<sequence length="496" mass="52478">MVSSPALWLIWALTSTTFASADFVSDLSGKGFQVLVPGSSGYANASTAFNLRFTFQPAAIVYPNNAQDVSTAMKIGAHYNHQVVARSGGHSYIANGLGGKNGLLVVDMSNFKTVSVDSSTNVATIGPGNRLGDVALALNNKGRALPHGTCPYVGIGGHSGYGGYGFTSRKWGLTLDTIQSLDVVLANGTIVTASNSKYPDLFWGLRGSSSSFGIVTAIHAKTFAAPASSTVFQYNWDLSASSAASAINAFQTFVVSPSLPQEFGAELVLGAGSSKGRVSFGLTGGWYAPANQFAAVIAPLLAALPKPASQKLTVGTYINSVQYLGGLGRLSTIGIPDSHDTFYAKSLMTPEGSPMSNASNLAFMNYLANQGFGTNTDWFVEIELYGGTNSAINNVASTATAFANRNSMFTIQFYTSAKGGVPPFPSEGFTLLDGMVNSIINNNPANWGYGAYANYIDDRLTNWQTLYYGGNYPRLQKLKDQYDPLDTLNFPTAIQE</sequence>
<dbReference type="OrthoDB" id="407275at2759"/>
<dbReference type="GO" id="GO:0016491">
    <property type="term" value="F:oxidoreductase activity"/>
    <property type="evidence" value="ECO:0007669"/>
    <property type="project" value="UniProtKB-KW"/>
</dbReference>
<dbReference type="InterPro" id="IPR016169">
    <property type="entry name" value="FAD-bd_PCMH_sub2"/>
</dbReference>
<evidence type="ECO:0000259" key="7">
    <source>
        <dbReference type="PROSITE" id="PS51387"/>
    </source>
</evidence>
<evidence type="ECO:0000313" key="9">
    <source>
        <dbReference type="Proteomes" id="UP000053424"/>
    </source>
</evidence>
<feature type="domain" description="FAD-binding PCMH-type" evidence="7">
    <location>
        <begin position="53"/>
        <end position="225"/>
    </location>
</feature>
<comment type="cofactor">
    <cofactor evidence="1">
        <name>FAD</name>
        <dbReference type="ChEBI" id="CHEBI:57692"/>
    </cofactor>
</comment>
<reference evidence="9" key="2">
    <citation type="submission" date="2015-01" db="EMBL/GenBank/DDBJ databases">
        <title>Evolutionary Origins and Diversification of the Mycorrhizal Mutualists.</title>
        <authorList>
            <consortium name="DOE Joint Genome Institute"/>
            <consortium name="Mycorrhizal Genomics Consortium"/>
            <person name="Kohler A."/>
            <person name="Kuo A."/>
            <person name="Nagy L.G."/>
            <person name="Floudas D."/>
            <person name="Copeland A."/>
            <person name="Barry K.W."/>
            <person name="Cichocki N."/>
            <person name="Veneault-Fourrey C."/>
            <person name="LaButti K."/>
            <person name="Lindquist E.A."/>
            <person name="Lipzen A."/>
            <person name="Lundell T."/>
            <person name="Morin E."/>
            <person name="Murat C."/>
            <person name="Riley R."/>
            <person name="Ohm R."/>
            <person name="Sun H."/>
            <person name="Tunlid A."/>
            <person name="Henrissat B."/>
            <person name="Grigoriev I.V."/>
            <person name="Hibbett D.S."/>
            <person name="Martin F."/>
        </authorList>
    </citation>
    <scope>NUCLEOTIDE SEQUENCE [LARGE SCALE GENOMIC DNA]</scope>
    <source>
        <strain evidence="9">h7</strain>
    </source>
</reference>
<dbReference type="InterPro" id="IPR036318">
    <property type="entry name" value="FAD-bd_PCMH-like_sf"/>
</dbReference>
<evidence type="ECO:0000256" key="6">
    <source>
        <dbReference type="SAM" id="SignalP"/>
    </source>
</evidence>
<dbReference type="Pfam" id="PF01565">
    <property type="entry name" value="FAD_binding_4"/>
    <property type="match status" value="1"/>
</dbReference>
<evidence type="ECO:0000256" key="3">
    <source>
        <dbReference type="ARBA" id="ARBA00022630"/>
    </source>
</evidence>
<dbReference type="InterPro" id="IPR050416">
    <property type="entry name" value="FAD-linked_Oxidoreductase"/>
</dbReference>
<evidence type="ECO:0000256" key="5">
    <source>
        <dbReference type="ARBA" id="ARBA00023002"/>
    </source>
</evidence>
<evidence type="ECO:0000313" key="8">
    <source>
        <dbReference type="EMBL" id="KIM45670.1"/>
    </source>
</evidence>
<proteinExistence type="inferred from homology"/>
<dbReference type="InterPro" id="IPR012951">
    <property type="entry name" value="BBE"/>
</dbReference>